<dbReference type="EMBL" id="LGRX02033226">
    <property type="protein sequence ID" value="KAK3242153.1"/>
    <property type="molecule type" value="Genomic_DNA"/>
</dbReference>
<dbReference type="Gene3D" id="1.10.10.970">
    <property type="entry name" value="RNA 2'-phosphotransferase, Tpt1/KptA family, N-terminal domain"/>
    <property type="match status" value="1"/>
</dbReference>
<dbReference type="SUPFAM" id="SSF49879">
    <property type="entry name" value="SMAD/FHA domain"/>
    <property type="match status" value="1"/>
</dbReference>
<accession>A0AAE0EVA6</accession>
<dbReference type="InterPro" id="IPR000253">
    <property type="entry name" value="FHA_dom"/>
</dbReference>
<evidence type="ECO:0000256" key="2">
    <source>
        <dbReference type="ARBA" id="ARBA00009836"/>
    </source>
</evidence>
<dbReference type="PANTHER" id="PTHR12684">
    <property type="entry name" value="PUTATIVE PHOSPHOTRANSFERASE"/>
    <property type="match status" value="1"/>
</dbReference>
<dbReference type="Gene3D" id="2.60.200.20">
    <property type="match status" value="1"/>
</dbReference>
<name>A0AAE0EVA6_9CHLO</name>
<dbReference type="PANTHER" id="PTHR12684:SF2">
    <property type="entry name" value="TRNA 2'-PHOSPHOTRANSFERASE 1"/>
    <property type="match status" value="1"/>
</dbReference>
<evidence type="ECO:0000256" key="1">
    <source>
        <dbReference type="ARBA" id="ARBA00003343"/>
    </source>
</evidence>
<dbReference type="SUPFAM" id="SSF56399">
    <property type="entry name" value="ADP-ribosylation"/>
    <property type="match status" value="1"/>
</dbReference>
<dbReference type="PROSITE" id="PS50006">
    <property type="entry name" value="FHA_DOMAIN"/>
    <property type="match status" value="1"/>
</dbReference>
<evidence type="ECO:0000256" key="6">
    <source>
        <dbReference type="ARBA" id="ARBA00047949"/>
    </source>
</evidence>
<keyword evidence="4" id="KW-0808">Transferase</keyword>
<organism evidence="8 9">
    <name type="scientific">Cymbomonas tetramitiformis</name>
    <dbReference type="NCBI Taxonomy" id="36881"/>
    <lineage>
        <taxon>Eukaryota</taxon>
        <taxon>Viridiplantae</taxon>
        <taxon>Chlorophyta</taxon>
        <taxon>Pyramimonadophyceae</taxon>
        <taxon>Pyramimonadales</taxon>
        <taxon>Pyramimonadaceae</taxon>
        <taxon>Cymbomonas</taxon>
    </lineage>
</organism>
<comment type="caution">
    <text evidence="8">The sequence shown here is derived from an EMBL/GenBank/DDBJ whole genome shotgun (WGS) entry which is preliminary data.</text>
</comment>
<dbReference type="AlphaFoldDB" id="A0AAE0EVA6"/>
<dbReference type="InterPro" id="IPR042081">
    <property type="entry name" value="RNA_2'-PTrans_C"/>
</dbReference>
<dbReference type="Pfam" id="PF00498">
    <property type="entry name" value="FHA"/>
    <property type="match status" value="1"/>
</dbReference>
<dbReference type="InterPro" id="IPR042080">
    <property type="entry name" value="RNA_2'-PTrans_N"/>
</dbReference>
<dbReference type="InterPro" id="IPR008984">
    <property type="entry name" value="SMAD_FHA_dom_sf"/>
</dbReference>
<evidence type="ECO:0000313" key="9">
    <source>
        <dbReference type="Proteomes" id="UP001190700"/>
    </source>
</evidence>
<feature type="domain" description="FHA" evidence="7">
    <location>
        <begin position="26"/>
        <end position="77"/>
    </location>
</feature>
<gene>
    <name evidence="8" type="ORF">CYMTET_48139</name>
</gene>
<dbReference type="Proteomes" id="UP001190700">
    <property type="component" value="Unassembled WGS sequence"/>
</dbReference>
<evidence type="ECO:0000313" key="8">
    <source>
        <dbReference type="EMBL" id="KAK3242153.1"/>
    </source>
</evidence>
<comment type="similarity">
    <text evidence="2">Belongs to the KptA/TPT1 family.</text>
</comment>
<reference evidence="8 9" key="1">
    <citation type="journal article" date="2015" name="Genome Biol. Evol.">
        <title>Comparative Genomics of a Bacterivorous Green Alga Reveals Evolutionary Causalities and Consequences of Phago-Mixotrophic Mode of Nutrition.</title>
        <authorList>
            <person name="Burns J.A."/>
            <person name="Paasch A."/>
            <person name="Narechania A."/>
            <person name="Kim E."/>
        </authorList>
    </citation>
    <scope>NUCLEOTIDE SEQUENCE [LARGE SCALE GENOMIC DNA]</scope>
    <source>
        <strain evidence="8 9">PLY_AMNH</strain>
    </source>
</reference>
<dbReference type="InterPro" id="IPR002745">
    <property type="entry name" value="Ptrans_KptA/Tpt1"/>
</dbReference>
<dbReference type="Pfam" id="PF01885">
    <property type="entry name" value="PTS_2-RNA"/>
    <property type="match status" value="1"/>
</dbReference>
<dbReference type="GO" id="GO:0006388">
    <property type="term" value="P:tRNA splicing, via endonucleolytic cleavage and ligation"/>
    <property type="evidence" value="ECO:0007669"/>
    <property type="project" value="TreeGrafter"/>
</dbReference>
<keyword evidence="9" id="KW-1185">Reference proteome</keyword>
<evidence type="ECO:0000259" key="7">
    <source>
        <dbReference type="PROSITE" id="PS50006"/>
    </source>
</evidence>
<evidence type="ECO:0000256" key="4">
    <source>
        <dbReference type="ARBA" id="ARBA00022679"/>
    </source>
</evidence>
<comment type="catalytic activity">
    <reaction evidence="6">
        <text>2'-phospho-[ligated tRNA] + NAD(+) = mature tRNA + ADP-alpha-D-ribose 1'',2''-cyclic phosphate + nicotinamide</text>
        <dbReference type="Rhea" id="RHEA:23324"/>
        <dbReference type="Rhea" id="RHEA-COMP:11106"/>
        <dbReference type="Rhea" id="RHEA-COMP:11107"/>
        <dbReference type="ChEBI" id="CHEBI:17154"/>
        <dbReference type="ChEBI" id="CHEBI:57540"/>
        <dbReference type="ChEBI" id="CHEBI:76596"/>
        <dbReference type="ChEBI" id="CHEBI:82883"/>
        <dbReference type="ChEBI" id="CHEBI:85027"/>
        <dbReference type="EC" id="2.7.1.160"/>
    </reaction>
</comment>
<proteinExistence type="inferred from homology"/>
<dbReference type="GO" id="GO:0000215">
    <property type="term" value="F:tRNA 2'-phosphotransferase activity"/>
    <property type="evidence" value="ECO:0007669"/>
    <property type="project" value="UniProtKB-EC"/>
</dbReference>
<dbReference type="SMART" id="SM00240">
    <property type="entry name" value="FHA"/>
    <property type="match status" value="1"/>
</dbReference>
<sequence>MLKIEDIKSGEVVESHSPQILPRKRFILGKDSASSDIVLDHPSISRQHLALILNRDGSYGAVDLSSSHGSWLDGEKLRPEHPALVKIGSILRLGASSRSYRFRFVGATSTTSTTSTTSSNVALSKALSWLLRHGAAQQGVPMRPDGFCKLSDILSLRQFAVYSIEEVEREVQNNPKKRYTLIEVGGEAWIRATQGHTIRTINEELLCHPIRDPQEIPMCLHGTYYRFLDAILASGLCRMSRNHIHFMPGEPRSGAVVSGMRGSCEVLIYVEVPKAMAAGIRFFRSDNNVILSPGAGQLGIITPEYFTKVVDISSGRPRRTTVLQLAATRHVTGVAVAHLTAMRHVTGAAQITTTGHVTGAVAA</sequence>
<dbReference type="EC" id="2.7.1.160" evidence="3"/>
<protein>
    <recommendedName>
        <fullName evidence="3">2'-phosphotransferase</fullName>
        <ecNumber evidence="3">2.7.1.160</ecNumber>
    </recommendedName>
</protein>
<evidence type="ECO:0000256" key="3">
    <source>
        <dbReference type="ARBA" id="ARBA00012007"/>
    </source>
</evidence>
<evidence type="ECO:0000256" key="5">
    <source>
        <dbReference type="ARBA" id="ARBA00023027"/>
    </source>
</evidence>
<keyword evidence="5" id="KW-0520">NAD</keyword>
<comment type="function">
    <text evidence="1">Catalyzes the last step of tRNA splicing, the transfer of the splice junction 2'-phosphate from ligated tRNA to NAD to produce ADP-ribose 1''-2'' cyclic phosphate.</text>
</comment>
<dbReference type="Gene3D" id="3.20.170.30">
    <property type="match status" value="1"/>
</dbReference>